<accession>A0A370U2K9</accession>
<dbReference type="Proteomes" id="UP000254866">
    <property type="component" value="Unassembled WGS sequence"/>
</dbReference>
<feature type="region of interest" description="Disordered" evidence="1">
    <location>
        <begin position="14"/>
        <end position="52"/>
    </location>
</feature>
<dbReference type="GeneID" id="43594846"/>
<evidence type="ECO:0000313" key="2">
    <source>
        <dbReference type="EMBL" id="RDL42018.1"/>
    </source>
</evidence>
<organism evidence="2 3">
    <name type="scientific">Venustampulla echinocandica</name>
    <dbReference type="NCBI Taxonomy" id="2656787"/>
    <lineage>
        <taxon>Eukaryota</taxon>
        <taxon>Fungi</taxon>
        <taxon>Dikarya</taxon>
        <taxon>Ascomycota</taxon>
        <taxon>Pezizomycotina</taxon>
        <taxon>Leotiomycetes</taxon>
        <taxon>Helotiales</taxon>
        <taxon>Pleuroascaceae</taxon>
        <taxon>Venustampulla</taxon>
    </lineage>
</organism>
<dbReference type="AlphaFoldDB" id="A0A370U2K9"/>
<keyword evidence="3" id="KW-1185">Reference proteome</keyword>
<gene>
    <name evidence="2" type="ORF">BP5553_01997</name>
</gene>
<reference evidence="2 3" key="1">
    <citation type="journal article" date="2018" name="IMA Fungus">
        <title>IMA Genome-F 9: Draft genome sequence of Annulohypoxylon stygium, Aspergillus mulundensis, Berkeleyomyces basicola (syn. Thielaviopsis basicola), Ceratocystis smalleyi, two Cercospora beticola strains, Coleophoma cylindrospora, Fusarium fracticaudum, Phialophora cf. hyalina, and Morchella septimelata.</title>
        <authorList>
            <person name="Wingfield B.D."/>
            <person name="Bills G.F."/>
            <person name="Dong Y."/>
            <person name="Huang W."/>
            <person name="Nel W.J."/>
            <person name="Swalarsk-Parry B.S."/>
            <person name="Vaghefi N."/>
            <person name="Wilken P.M."/>
            <person name="An Z."/>
            <person name="de Beer Z.W."/>
            <person name="De Vos L."/>
            <person name="Chen L."/>
            <person name="Duong T.A."/>
            <person name="Gao Y."/>
            <person name="Hammerbacher A."/>
            <person name="Kikkert J.R."/>
            <person name="Li Y."/>
            <person name="Li H."/>
            <person name="Li K."/>
            <person name="Li Q."/>
            <person name="Liu X."/>
            <person name="Ma X."/>
            <person name="Naidoo K."/>
            <person name="Pethybridge S.J."/>
            <person name="Sun J."/>
            <person name="Steenkamp E.T."/>
            <person name="van der Nest M.A."/>
            <person name="van Wyk S."/>
            <person name="Wingfield M.J."/>
            <person name="Xiong C."/>
            <person name="Yue Q."/>
            <person name="Zhang X."/>
        </authorList>
    </citation>
    <scope>NUCLEOTIDE SEQUENCE [LARGE SCALE GENOMIC DNA]</scope>
    <source>
        <strain evidence="2 3">BP 5553</strain>
    </source>
</reference>
<protein>
    <submittedName>
        <fullName evidence="2">Uncharacterized protein</fullName>
    </submittedName>
</protein>
<evidence type="ECO:0000313" key="3">
    <source>
        <dbReference type="Proteomes" id="UP000254866"/>
    </source>
</evidence>
<dbReference type="EMBL" id="NPIC01000001">
    <property type="protein sequence ID" value="RDL42018.1"/>
    <property type="molecule type" value="Genomic_DNA"/>
</dbReference>
<sequence>MPFGSLKTLLHGRNDSITAQRNSKVAKAEARARNRPVSHAVESGTEAADETTVHQALRSLKLSKSKSPHNTHQNAAAQTPNPISIYHQAADPRPQSALGIGEVPHAANYEPPTDEIPIYDGNGSSTYEMHTIVPQLLGAERHHLGHQPGNRAATPAADGPQYVYPQPGEQILLGETEVQVVTFQCLSKDCYVAPAMEVDGKLQADFDRKIRKQLYGALRRLKLNDPRISLECVMAGTKEDSASMKPAILFMCFTSHQKRAILRAFRRRISFPLHFASGL</sequence>
<name>A0A370U2K9_9HELO</name>
<evidence type="ECO:0000256" key="1">
    <source>
        <dbReference type="SAM" id="MobiDB-lite"/>
    </source>
</evidence>
<comment type="caution">
    <text evidence="2">The sequence shown here is derived from an EMBL/GenBank/DDBJ whole genome shotgun (WGS) entry which is preliminary data.</text>
</comment>
<proteinExistence type="predicted"/>
<dbReference type="RefSeq" id="XP_031874674.1">
    <property type="nucleotide sequence ID" value="XM_032010620.1"/>
</dbReference>